<dbReference type="GO" id="GO:0006524">
    <property type="term" value="P:alanine catabolic process"/>
    <property type="evidence" value="ECO:0007669"/>
    <property type="project" value="TreeGrafter"/>
</dbReference>
<name>X1RS90_9ZZZZ</name>
<dbReference type="PANTHER" id="PTHR42795">
    <property type="entry name" value="ALANINE DEHYDROGENASE"/>
    <property type="match status" value="1"/>
</dbReference>
<accession>X1RS90</accession>
<dbReference type="SUPFAM" id="SSF52283">
    <property type="entry name" value="Formate/glycerate dehydrogenase catalytic domain-like"/>
    <property type="match status" value="1"/>
</dbReference>
<feature type="non-terminal residue" evidence="2">
    <location>
        <position position="60"/>
    </location>
</feature>
<dbReference type="GO" id="GO:0000286">
    <property type="term" value="F:alanine dehydrogenase activity"/>
    <property type="evidence" value="ECO:0007669"/>
    <property type="project" value="TreeGrafter"/>
</dbReference>
<dbReference type="PANTHER" id="PTHR42795:SF1">
    <property type="entry name" value="ALANINE DEHYDROGENASE"/>
    <property type="match status" value="1"/>
</dbReference>
<sequence>MLFTYLHLASALELTKALLRQKVVGIAYETVQLADGSLPLLTPMSEIAGKLSVQVGAYYL</sequence>
<comment type="caution">
    <text evidence="2">The sequence shown here is derived from an EMBL/GenBank/DDBJ whole genome shotgun (WGS) entry which is preliminary data.</text>
</comment>
<feature type="domain" description="Alanine dehydrogenase/pyridine nucleotide transhydrogenase N-terminal" evidence="1">
    <location>
        <begin position="1"/>
        <end position="48"/>
    </location>
</feature>
<evidence type="ECO:0000259" key="1">
    <source>
        <dbReference type="Pfam" id="PF05222"/>
    </source>
</evidence>
<gene>
    <name evidence="2" type="ORF">S06H3_65534</name>
</gene>
<proteinExistence type="predicted"/>
<reference evidence="2" key="1">
    <citation type="journal article" date="2014" name="Front. Microbiol.">
        <title>High frequency of phylogenetically diverse reductive dehalogenase-homologous genes in deep subseafloor sedimentary metagenomes.</title>
        <authorList>
            <person name="Kawai M."/>
            <person name="Futagami T."/>
            <person name="Toyoda A."/>
            <person name="Takaki Y."/>
            <person name="Nishi S."/>
            <person name="Hori S."/>
            <person name="Arai W."/>
            <person name="Tsubouchi T."/>
            <person name="Morono Y."/>
            <person name="Uchiyama I."/>
            <person name="Ito T."/>
            <person name="Fujiyama A."/>
            <person name="Inagaki F."/>
            <person name="Takami H."/>
        </authorList>
    </citation>
    <scope>NUCLEOTIDE SEQUENCE</scope>
    <source>
        <strain evidence="2">Expedition CK06-06</strain>
    </source>
</reference>
<dbReference type="GO" id="GO:0005886">
    <property type="term" value="C:plasma membrane"/>
    <property type="evidence" value="ECO:0007669"/>
    <property type="project" value="TreeGrafter"/>
</dbReference>
<evidence type="ECO:0000313" key="2">
    <source>
        <dbReference type="EMBL" id="GAI69851.1"/>
    </source>
</evidence>
<protein>
    <recommendedName>
        <fullName evidence="1">Alanine dehydrogenase/pyridine nucleotide transhydrogenase N-terminal domain-containing protein</fullName>
    </recommendedName>
</protein>
<dbReference type="EMBL" id="BARV01044171">
    <property type="protein sequence ID" value="GAI69851.1"/>
    <property type="molecule type" value="Genomic_DNA"/>
</dbReference>
<dbReference type="AlphaFoldDB" id="X1RS90"/>
<organism evidence="2">
    <name type="scientific">marine sediment metagenome</name>
    <dbReference type="NCBI Taxonomy" id="412755"/>
    <lineage>
        <taxon>unclassified sequences</taxon>
        <taxon>metagenomes</taxon>
        <taxon>ecological metagenomes</taxon>
    </lineage>
</organism>
<dbReference type="InterPro" id="IPR007886">
    <property type="entry name" value="AlaDH/PNT_N"/>
</dbReference>
<dbReference type="Pfam" id="PF05222">
    <property type="entry name" value="AlaDh_PNT_N"/>
    <property type="match status" value="1"/>
</dbReference>
<dbReference type="Gene3D" id="3.40.50.720">
    <property type="entry name" value="NAD(P)-binding Rossmann-like Domain"/>
    <property type="match status" value="2"/>
</dbReference>